<dbReference type="GO" id="GO:0006302">
    <property type="term" value="P:double-strand break repair"/>
    <property type="evidence" value="ECO:0007669"/>
    <property type="project" value="TreeGrafter"/>
</dbReference>
<name>A0A540M1F0_MALBA</name>
<evidence type="ECO:0000259" key="1">
    <source>
        <dbReference type="Pfam" id="PF25453"/>
    </source>
</evidence>
<sequence>MARGMVQALQEKGLHRWLTMFCERRGWHDLEGLVCKFQNRVSFGVRAEIVELTTIPYIKGSRARALYKAGLRTLLAIAEASIPEIVKALFEFSSWNEQGDAYKILILVHGFSVSYDKFLCVEHMVDFKIYKDGNGNETDVDQLNINARDYFIPTQVHDELVLEVDPVVINEAALLLQTSMENAVSLRGIFLKFLKHCLMLDNLRTFVCCT</sequence>
<gene>
    <name evidence="2" type="ORF">C1H46_021920</name>
</gene>
<dbReference type="EMBL" id="VIEB01000392">
    <property type="protein sequence ID" value="TQD92506.1"/>
    <property type="molecule type" value="Genomic_DNA"/>
</dbReference>
<dbReference type="SUPFAM" id="SSF158702">
    <property type="entry name" value="Sec63 N-terminal domain-like"/>
    <property type="match status" value="1"/>
</dbReference>
<reference evidence="2 3" key="1">
    <citation type="journal article" date="2019" name="G3 (Bethesda)">
        <title>Sequencing of a Wild Apple (Malus baccata) Genome Unravels the Differences Between Cultivated and Wild Apple Species Regarding Disease Resistance and Cold Tolerance.</title>
        <authorList>
            <person name="Chen X."/>
        </authorList>
    </citation>
    <scope>NUCLEOTIDE SEQUENCE [LARGE SCALE GENOMIC DNA]</scope>
    <source>
        <strain evidence="3">cv. Shandingzi</strain>
        <tissue evidence="2">Leaves</tissue>
    </source>
</reference>
<dbReference type="Pfam" id="PF25453">
    <property type="entry name" value="DUF7898"/>
    <property type="match status" value="1"/>
</dbReference>
<proteinExistence type="predicted"/>
<dbReference type="GO" id="GO:0003887">
    <property type="term" value="F:DNA-directed DNA polymerase activity"/>
    <property type="evidence" value="ECO:0007669"/>
    <property type="project" value="InterPro"/>
</dbReference>
<dbReference type="PANTHER" id="PTHR10133:SF62">
    <property type="entry name" value="DNA POLYMERASE THETA"/>
    <property type="match status" value="1"/>
</dbReference>
<dbReference type="STRING" id="106549.A0A540M1F0"/>
<dbReference type="Gene3D" id="1.10.3380.20">
    <property type="match status" value="1"/>
</dbReference>
<comment type="caution">
    <text evidence="2">The sequence shown here is derived from an EMBL/GenBank/DDBJ whole genome shotgun (WGS) entry which is preliminary data.</text>
</comment>
<organism evidence="2 3">
    <name type="scientific">Malus baccata</name>
    <name type="common">Siberian crab apple</name>
    <name type="synonym">Pyrus baccata</name>
    <dbReference type="NCBI Taxonomy" id="106549"/>
    <lineage>
        <taxon>Eukaryota</taxon>
        <taxon>Viridiplantae</taxon>
        <taxon>Streptophyta</taxon>
        <taxon>Embryophyta</taxon>
        <taxon>Tracheophyta</taxon>
        <taxon>Spermatophyta</taxon>
        <taxon>Magnoliopsida</taxon>
        <taxon>eudicotyledons</taxon>
        <taxon>Gunneridae</taxon>
        <taxon>Pentapetalae</taxon>
        <taxon>rosids</taxon>
        <taxon>fabids</taxon>
        <taxon>Rosales</taxon>
        <taxon>Rosaceae</taxon>
        <taxon>Amygdaloideae</taxon>
        <taxon>Maleae</taxon>
        <taxon>Malus</taxon>
    </lineage>
</organism>
<feature type="domain" description="DUF7898" evidence="1">
    <location>
        <begin position="47"/>
        <end position="91"/>
    </location>
</feature>
<evidence type="ECO:0000313" key="3">
    <source>
        <dbReference type="Proteomes" id="UP000315295"/>
    </source>
</evidence>
<dbReference type="PANTHER" id="PTHR10133">
    <property type="entry name" value="DNA POLYMERASE I"/>
    <property type="match status" value="1"/>
</dbReference>
<dbReference type="GO" id="GO:0006261">
    <property type="term" value="P:DNA-templated DNA replication"/>
    <property type="evidence" value="ECO:0007669"/>
    <property type="project" value="InterPro"/>
</dbReference>
<keyword evidence="3" id="KW-1185">Reference proteome</keyword>
<dbReference type="InterPro" id="IPR002298">
    <property type="entry name" value="DNA_polymerase_A"/>
</dbReference>
<accession>A0A540M1F0</accession>
<evidence type="ECO:0000313" key="2">
    <source>
        <dbReference type="EMBL" id="TQD92506.1"/>
    </source>
</evidence>
<dbReference type="Proteomes" id="UP000315295">
    <property type="component" value="Unassembled WGS sequence"/>
</dbReference>
<dbReference type="AlphaFoldDB" id="A0A540M1F0"/>
<dbReference type="InterPro" id="IPR057220">
    <property type="entry name" value="DUF7898"/>
</dbReference>
<protein>
    <recommendedName>
        <fullName evidence="1">DUF7898 domain-containing protein</fullName>
    </recommendedName>
</protein>